<evidence type="ECO:0000256" key="1">
    <source>
        <dbReference type="SAM" id="MobiDB-lite"/>
    </source>
</evidence>
<evidence type="ECO:0000313" key="2">
    <source>
        <dbReference type="EMBL" id="SDC87337.1"/>
    </source>
</evidence>
<reference evidence="3" key="1">
    <citation type="submission" date="2016-10" db="EMBL/GenBank/DDBJ databases">
        <authorList>
            <person name="de Groot N.N."/>
        </authorList>
    </citation>
    <scope>NUCLEOTIDE SEQUENCE [LARGE SCALE GENOMIC DNA]</scope>
    <source>
        <strain evidence="3">CDM_6</strain>
    </source>
</reference>
<dbReference type="Proteomes" id="UP000199320">
    <property type="component" value="Unassembled WGS sequence"/>
</dbReference>
<dbReference type="EMBL" id="FMZP01000008">
    <property type="protein sequence ID" value="SDC87337.1"/>
    <property type="molecule type" value="Genomic_DNA"/>
</dbReference>
<dbReference type="STRING" id="392421.SAMN04488694_105109"/>
<dbReference type="AlphaFoldDB" id="A0A1G6Q6S2"/>
<dbReference type="RefSeq" id="WP_254799172.1">
    <property type="nucleotide sequence ID" value="NZ_FOIC01000005.1"/>
</dbReference>
<dbReference type="Gene3D" id="2.60.120.260">
    <property type="entry name" value="Galactose-binding domain-like"/>
    <property type="match status" value="1"/>
</dbReference>
<gene>
    <name evidence="3" type="ORF">SAMN04488694_105109</name>
    <name evidence="2" type="ORF">SAMN05192552_1008124</name>
</gene>
<name>A0A1G6Q6S2_9EURY</name>
<evidence type="ECO:0000313" key="3">
    <source>
        <dbReference type="EMBL" id="SET30081.1"/>
    </source>
</evidence>
<sequence>MRRRSYIAGVTGLGGTLTAGLVPGVARSSNSTCETESQHDSNMPPESAEPDQPANPSPQALQDPSFEESLTGWSVGTDLPTKPGDSTDPVAHSVSITTERASDGTHSMALYIEGSADDGTIWVEQPVNITRASTVTVDVYSEQQSFNRLSEVAFFAGKKPQDGLSESDFNRKNDIEDHAGWKTYSYPVGDLTGSVTLAVGMNVVWETGIRRFFDNVRLVEADSSH</sequence>
<accession>A0A1G6Q6S2</accession>
<dbReference type="Proteomes" id="UP000324021">
    <property type="component" value="Unassembled WGS sequence"/>
</dbReference>
<evidence type="ECO:0000313" key="4">
    <source>
        <dbReference type="Proteomes" id="UP000199320"/>
    </source>
</evidence>
<organism evidence="2 5">
    <name type="scientific">Natrinema hispanicum</name>
    <dbReference type="NCBI Taxonomy" id="392421"/>
    <lineage>
        <taxon>Archaea</taxon>
        <taxon>Methanobacteriati</taxon>
        <taxon>Methanobacteriota</taxon>
        <taxon>Stenosarchaea group</taxon>
        <taxon>Halobacteria</taxon>
        <taxon>Halobacteriales</taxon>
        <taxon>Natrialbaceae</taxon>
        <taxon>Natrinema</taxon>
    </lineage>
</organism>
<proteinExistence type="predicted"/>
<evidence type="ECO:0000313" key="5">
    <source>
        <dbReference type="Proteomes" id="UP000324021"/>
    </source>
</evidence>
<dbReference type="EMBL" id="FOIC01000005">
    <property type="protein sequence ID" value="SET30081.1"/>
    <property type="molecule type" value="Genomic_DNA"/>
</dbReference>
<keyword evidence="4" id="KW-1185">Reference proteome</keyword>
<reference evidence="4 5" key="2">
    <citation type="submission" date="2016-10" db="EMBL/GenBank/DDBJ databases">
        <authorList>
            <person name="Varghese N."/>
            <person name="Submissions S."/>
        </authorList>
    </citation>
    <scope>NUCLEOTIDE SEQUENCE [LARGE SCALE GENOMIC DNA]</scope>
    <source>
        <strain evidence="2 5">CDM_1</strain>
        <strain evidence="4">CDM_6</strain>
    </source>
</reference>
<feature type="region of interest" description="Disordered" evidence="1">
    <location>
        <begin position="21"/>
        <end position="91"/>
    </location>
</feature>
<protein>
    <submittedName>
        <fullName evidence="2">Uncharacterized protein</fullName>
    </submittedName>
</protein>